<comment type="caution">
    <text evidence="1">The sequence shown here is derived from an EMBL/GenBank/DDBJ whole genome shotgun (WGS) entry which is preliminary data.</text>
</comment>
<dbReference type="AlphaFoldDB" id="A0A645H9A4"/>
<evidence type="ECO:0000313" key="1">
    <source>
        <dbReference type="EMBL" id="MPN35591.1"/>
    </source>
</evidence>
<gene>
    <name evidence="1" type="ORF">SDC9_183089</name>
</gene>
<protein>
    <submittedName>
        <fullName evidence="1">Uncharacterized protein</fullName>
    </submittedName>
</protein>
<reference evidence="1" key="1">
    <citation type="submission" date="2019-08" db="EMBL/GenBank/DDBJ databases">
        <authorList>
            <person name="Kucharzyk K."/>
            <person name="Murdoch R.W."/>
            <person name="Higgins S."/>
            <person name="Loffler F."/>
        </authorList>
    </citation>
    <scope>NUCLEOTIDE SEQUENCE</scope>
</reference>
<proteinExistence type="predicted"/>
<dbReference type="EMBL" id="VSSQ01089275">
    <property type="protein sequence ID" value="MPN35591.1"/>
    <property type="molecule type" value="Genomic_DNA"/>
</dbReference>
<organism evidence="1">
    <name type="scientific">bioreactor metagenome</name>
    <dbReference type="NCBI Taxonomy" id="1076179"/>
    <lineage>
        <taxon>unclassified sequences</taxon>
        <taxon>metagenomes</taxon>
        <taxon>ecological metagenomes</taxon>
    </lineage>
</organism>
<name>A0A645H9A4_9ZZZZ</name>
<sequence>MEGILDIRLQRLLQHGRGYGRICGNKYEHGGHVWMDHPAALGDPAQTAGFTRKCKLYGQFFFLKICGHDGFRRILAAVSKRRYQRGHTRGNGRNGQGLSDNARGGDDHILGGYAAFLFQQGAHGLGNFNPIRIARVGIAAIT</sequence>
<accession>A0A645H9A4</accession>